<keyword evidence="2" id="KW-1185">Reference proteome</keyword>
<organism evidence="1 2">
    <name type="scientific">Arthrobacter subterraneus</name>
    <dbReference type="NCBI Taxonomy" id="335973"/>
    <lineage>
        <taxon>Bacteria</taxon>
        <taxon>Bacillati</taxon>
        <taxon>Actinomycetota</taxon>
        <taxon>Actinomycetes</taxon>
        <taxon>Micrococcales</taxon>
        <taxon>Micrococcaceae</taxon>
        <taxon>Arthrobacter</taxon>
    </lineage>
</organism>
<dbReference type="Proteomes" id="UP000199258">
    <property type="component" value="Unassembled WGS sequence"/>
</dbReference>
<evidence type="ECO:0000313" key="1">
    <source>
        <dbReference type="EMBL" id="SDI82749.1"/>
    </source>
</evidence>
<evidence type="ECO:0000313" key="2">
    <source>
        <dbReference type="Proteomes" id="UP000199258"/>
    </source>
</evidence>
<dbReference type="AlphaFoldDB" id="A0A1G8NR63"/>
<sequence length="59" mass="6291">MAIEEIALARQDAADLRSGEAADRPNGFTREVLPILISTPMRSTAPDSRIAAEALPTGR</sequence>
<protein>
    <submittedName>
        <fullName evidence="1">Uncharacterized protein</fullName>
    </submittedName>
</protein>
<name>A0A1G8NR63_9MICC</name>
<reference evidence="1 2" key="1">
    <citation type="submission" date="2016-10" db="EMBL/GenBank/DDBJ databases">
        <authorList>
            <person name="de Groot N.N."/>
        </authorList>
    </citation>
    <scope>NUCLEOTIDE SEQUENCE [LARGE SCALE GENOMIC DNA]</scope>
    <source>
        <strain evidence="1 2">NP_1H</strain>
    </source>
</reference>
<accession>A0A1G8NR63</accession>
<dbReference type="RefSeq" id="WP_090588176.1">
    <property type="nucleotide sequence ID" value="NZ_FNDT01000025.1"/>
</dbReference>
<proteinExistence type="predicted"/>
<gene>
    <name evidence="1" type="ORF">SAMN04488693_12533</name>
</gene>
<dbReference type="EMBL" id="FNDT01000025">
    <property type="protein sequence ID" value="SDI82749.1"/>
    <property type="molecule type" value="Genomic_DNA"/>
</dbReference>